<dbReference type="Pfam" id="PF06983">
    <property type="entry name" value="3-dmu-9_3-mt"/>
    <property type="match status" value="1"/>
</dbReference>
<dbReference type="GO" id="GO:0032259">
    <property type="term" value="P:methylation"/>
    <property type="evidence" value="ECO:0007669"/>
    <property type="project" value="UniProtKB-KW"/>
</dbReference>
<dbReference type="GO" id="GO:0008168">
    <property type="term" value="F:methyltransferase activity"/>
    <property type="evidence" value="ECO:0007669"/>
    <property type="project" value="UniProtKB-KW"/>
</dbReference>
<dbReference type="Proteomes" id="UP000199495">
    <property type="component" value="Unassembled WGS sequence"/>
</dbReference>
<keyword evidence="2" id="KW-0830">Ubiquinone</keyword>
<name>A0A1G7WFZ1_9HYPH</name>
<keyword evidence="2" id="KW-0489">Methyltransferase</keyword>
<dbReference type="RefSeq" id="WP_143009380.1">
    <property type="nucleotide sequence ID" value="NZ_FNCS01000006.1"/>
</dbReference>
<feature type="domain" description="PhnB-like" evidence="1">
    <location>
        <begin position="4"/>
        <end position="128"/>
    </location>
</feature>
<dbReference type="EMBL" id="FNCS01000006">
    <property type="protein sequence ID" value="SDG70110.1"/>
    <property type="molecule type" value="Genomic_DNA"/>
</dbReference>
<dbReference type="InterPro" id="IPR029068">
    <property type="entry name" value="Glyas_Bleomycin-R_OHBP_Dase"/>
</dbReference>
<dbReference type="PIRSF" id="PIRSF021700">
    <property type="entry name" value="3_dmu_93_MTrfase"/>
    <property type="match status" value="1"/>
</dbReference>
<dbReference type="InterPro" id="IPR028973">
    <property type="entry name" value="PhnB-like"/>
</dbReference>
<dbReference type="Gene3D" id="3.30.720.110">
    <property type="match status" value="1"/>
</dbReference>
<accession>A0A1G7WFZ1</accession>
<dbReference type="SUPFAM" id="SSF54593">
    <property type="entry name" value="Glyoxalase/Bleomycin resistance protein/Dihydroxybiphenyl dioxygenase"/>
    <property type="match status" value="1"/>
</dbReference>
<evidence type="ECO:0000259" key="1">
    <source>
        <dbReference type="Pfam" id="PF06983"/>
    </source>
</evidence>
<protein>
    <submittedName>
        <fullName evidence="2">Glyoxalase superfamily enzyme, possibly 3-demethylubiquinone-9 3-methyltransferase</fullName>
    </submittedName>
</protein>
<evidence type="ECO:0000313" key="2">
    <source>
        <dbReference type="EMBL" id="SDG70110.1"/>
    </source>
</evidence>
<dbReference type="InterPro" id="IPR009725">
    <property type="entry name" value="3_dmu_93_MTrfase"/>
</dbReference>
<dbReference type="OrthoDB" id="9806473at2"/>
<dbReference type="STRING" id="440168.SAMN04487974_10686"/>
<organism evidence="2 3">
    <name type="scientific">Pelagibacterium luteolum</name>
    <dbReference type="NCBI Taxonomy" id="440168"/>
    <lineage>
        <taxon>Bacteria</taxon>
        <taxon>Pseudomonadati</taxon>
        <taxon>Pseudomonadota</taxon>
        <taxon>Alphaproteobacteria</taxon>
        <taxon>Hyphomicrobiales</taxon>
        <taxon>Devosiaceae</taxon>
        <taxon>Pelagibacterium</taxon>
    </lineage>
</organism>
<sequence length="131" mass="14470">MAKTMTPFLMFEGKAGEAIDLYTSLFPNSEIVHISKYGPDGPGPEGTIISALVTINGQNVMFSDSFVSHGFTFTPSMSFWIDCADATEQDRLFTALEQGGQTYMPLDNYGFSTRFGWVGDRFGITWQLNLA</sequence>
<reference evidence="2 3" key="1">
    <citation type="submission" date="2016-10" db="EMBL/GenBank/DDBJ databases">
        <authorList>
            <person name="de Groot N.N."/>
        </authorList>
    </citation>
    <scope>NUCLEOTIDE SEQUENCE [LARGE SCALE GENOMIC DNA]</scope>
    <source>
        <strain evidence="2 3">CGMCC 1.10267</strain>
    </source>
</reference>
<dbReference type="AlphaFoldDB" id="A0A1G7WFZ1"/>
<dbReference type="CDD" id="cd06588">
    <property type="entry name" value="PhnB_like"/>
    <property type="match status" value="1"/>
</dbReference>
<keyword evidence="3" id="KW-1185">Reference proteome</keyword>
<dbReference type="PANTHER" id="PTHR33990">
    <property type="entry name" value="PROTEIN YJDN-RELATED"/>
    <property type="match status" value="1"/>
</dbReference>
<dbReference type="PANTHER" id="PTHR33990:SF4">
    <property type="entry name" value="PHNB-LIKE DOMAIN-CONTAINING PROTEIN"/>
    <property type="match status" value="1"/>
</dbReference>
<gene>
    <name evidence="2" type="ORF">SAMN04487974_10686</name>
</gene>
<dbReference type="Gene3D" id="3.30.720.100">
    <property type="match status" value="1"/>
</dbReference>
<evidence type="ECO:0000313" key="3">
    <source>
        <dbReference type="Proteomes" id="UP000199495"/>
    </source>
</evidence>
<proteinExistence type="predicted"/>
<keyword evidence="2" id="KW-0808">Transferase</keyword>